<gene>
    <name evidence="5" type="ORF">CDEB00056_LOCUS5544</name>
</gene>
<feature type="compositionally biased region" description="Polar residues" evidence="1">
    <location>
        <begin position="85"/>
        <end position="98"/>
    </location>
</feature>
<dbReference type="PANTHER" id="PTHR33829:SF2">
    <property type="entry name" value="OS04G0386700 PROTEIN"/>
    <property type="match status" value="1"/>
</dbReference>
<feature type="region of interest" description="Disordered" evidence="1">
    <location>
        <begin position="82"/>
        <end position="117"/>
    </location>
</feature>
<dbReference type="AlphaFoldDB" id="A0A7S3PZH5"/>
<dbReference type="EMBL" id="HBIO01007411">
    <property type="protein sequence ID" value="CAE0460703.1"/>
    <property type="molecule type" value="Transcribed_RNA"/>
</dbReference>
<feature type="signal peptide" evidence="3">
    <location>
        <begin position="1"/>
        <end position="24"/>
    </location>
</feature>
<proteinExistence type="predicted"/>
<sequence>MMLLLKQICLLVLVFYDSLQLCLTFQQSNLSSRRGQFWVLNAKYGKGAEIYPPTNNKDVFTLADSFPNSMVPPIAKAAVSRRGNNEVSEVQEDQNGNSVGDRKKLREGNNYDNEKPNTSLADMKAKLLWYITKAKEADKKTQKSSKRQSAPSLLFNRLPIITAISMCVLDLHLISPSEILWVVFFSGYLIMLGLLSSSTKSMDSSYPLLPNLPPQGHVPALLKNPLGVQLMGSFNYQNWLKMGVVLGYILPCIAVGWYKVTNQLHLARICAKSVFFISCQIITEKMTKKVFAPLPLRILVPLAYNSIRMVWLYDWIMFPGNMAKWGRVLASLNFVYWGLNLFGFLLPVATMRYMRSHFFCVEAEEVVLREQGF</sequence>
<keyword evidence="2" id="KW-0812">Transmembrane</keyword>
<dbReference type="PANTHER" id="PTHR33829">
    <property type="entry name" value="OSJNBA0044M19.10 PROTEIN"/>
    <property type="match status" value="1"/>
</dbReference>
<feature type="transmembrane region" description="Helical" evidence="2">
    <location>
        <begin position="179"/>
        <end position="196"/>
    </location>
</feature>
<evidence type="ECO:0000313" key="5">
    <source>
        <dbReference type="EMBL" id="CAE0460703.1"/>
    </source>
</evidence>
<feature type="chain" id="PRO_5030883918" description="DUF7733 domain-containing protein" evidence="3">
    <location>
        <begin position="25"/>
        <end position="373"/>
    </location>
</feature>
<evidence type="ECO:0000256" key="3">
    <source>
        <dbReference type="SAM" id="SignalP"/>
    </source>
</evidence>
<accession>A0A7S3PZH5</accession>
<organism evidence="5">
    <name type="scientific">Chaetoceros debilis</name>
    <dbReference type="NCBI Taxonomy" id="122233"/>
    <lineage>
        <taxon>Eukaryota</taxon>
        <taxon>Sar</taxon>
        <taxon>Stramenopiles</taxon>
        <taxon>Ochrophyta</taxon>
        <taxon>Bacillariophyta</taxon>
        <taxon>Coscinodiscophyceae</taxon>
        <taxon>Chaetocerotophycidae</taxon>
        <taxon>Chaetocerotales</taxon>
        <taxon>Chaetocerotaceae</taxon>
        <taxon>Chaetoceros</taxon>
    </lineage>
</organism>
<feature type="transmembrane region" description="Helical" evidence="2">
    <location>
        <begin position="294"/>
        <end position="313"/>
    </location>
</feature>
<dbReference type="Pfam" id="PF24867">
    <property type="entry name" value="DUF7733"/>
    <property type="match status" value="1"/>
</dbReference>
<feature type="compositionally biased region" description="Basic and acidic residues" evidence="1">
    <location>
        <begin position="100"/>
        <end position="115"/>
    </location>
</feature>
<protein>
    <recommendedName>
        <fullName evidence="4">DUF7733 domain-containing protein</fullName>
    </recommendedName>
</protein>
<name>A0A7S3PZH5_9STRA</name>
<evidence type="ECO:0000259" key="4">
    <source>
        <dbReference type="Pfam" id="PF24867"/>
    </source>
</evidence>
<keyword evidence="2" id="KW-1133">Transmembrane helix</keyword>
<feature type="transmembrane region" description="Helical" evidence="2">
    <location>
        <begin position="325"/>
        <end position="346"/>
    </location>
</feature>
<keyword evidence="2" id="KW-0472">Membrane</keyword>
<evidence type="ECO:0000256" key="1">
    <source>
        <dbReference type="SAM" id="MobiDB-lite"/>
    </source>
</evidence>
<reference evidence="5" key="1">
    <citation type="submission" date="2021-01" db="EMBL/GenBank/DDBJ databases">
        <authorList>
            <person name="Corre E."/>
            <person name="Pelletier E."/>
            <person name="Niang G."/>
            <person name="Scheremetjew M."/>
            <person name="Finn R."/>
            <person name="Kale V."/>
            <person name="Holt S."/>
            <person name="Cochrane G."/>
            <person name="Meng A."/>
            <person name="Brown T."/>
            <person name="Cohen L."/>
        </authorList>
    </citation>
    <scope>NUCLEOTIDE SEQUENCE</scope>
    <source>
        <strain evidence="5">MM31A-1</strain>
    </source>
</reference>
<dbReference type="InterPro" id="IPR056635">
    <property type="entry name" value="DUF7733"/>
</dbReference>
<keyword evidence="3" id="KW-0732">Signal</keyword>
<feature type="domain" description="DUF7733" evidence="4">
    <location>
        <begin position="237"/>
        <end position="358"/>
    </location>
</feature>
<evidence type="ECO:0000256" key="2">
    <source>
        <dbReference type="SAM" id="Phobius"/>
    </source>
</evidence>